<dbReference type="Gene3D" id="3.30.559.30">
    <property type="entry name" value="Nonribosomal peptide synthetase, condensation domain"/>
    <property type="match status" value="1"/>
</dbReference>
<dbReference type="InterPro" id="IPR001242">
    <property type="entry name" value="Condensation_dom"/>
</dbReference>
<dbReference type="GO" id="GO:0003824">
    <property type="term" value="F:catalytic activity"/>
    <property type="evidence" value="ECO:0007669"/>
    <property type="project" value="InterPro"/>
</dbReference>
<dbReference type="PANTHER" id="PTHR45398:SF1">
    <property type="entry name" value="ENZYME, PUTATIVE (JCVI)-RELATED"/>
    <property type="match status" value="1"/>
</dbReference>
<evidence type="ECO:0000313" key="3">
    <source>
        <dbReference type="Proteomes" id="UP000271603"/>
    </source>
</evidence>
<gene>
    <name evidence="2" type="primary">lgrB_2</name>
    <name evidence="2" type="ORF">NCTC9419_05058</name>
</gene>
<feature type="domain" description="Condensation" evidence="1">
    <location>
        <begin position="6"/>
        <end position="296"/>
    </location>
</feature>
<name>A0A3S4JYQ0_SERRU</name>
<proteinExistence type="predicted"/>
<reference evidence="2 3" key="1">
    <citation type="submission" date="2018-12" db="EMBL/GenBank/DDBJ databases">
        <authorList>
            <consortium name="Pathogen Informatics"/>
        </authorList>
    </citation>
    <scope>NUCLEOTIDE SEQUENCE [LARGE SCALE GENOMIC DNA]</scope>
    <source>
        <strain evidence="2 3">NCTC9419</strain>
    </source>
</reference>
<dbReference type="EMBL" id="LR134155">
    <property type="protein sequence ID" value="VEA73429.1"/>
    <property type="molecule type" value="Genomic_DNA"/>
</dbReference>
<protein>
    <submittedName>
        <fullName evidence="2">Linear gramicidin synthase subunit B</fullName>
    </submittedName>
</protein>
<evidence type="ECO:0000313" key="2">
    <source>
        <dbReference type="EMBL" id="VEA73429.1"/>
    </source>
</evidence>
<dbReference type="AlphaFoldDB" id="A0A3S4JYQ0"/>
<accession>A0A3S4JYQ0</accession>
<dbReference type="Proteomes" id="UP000271603">
    <property type="component" value="Chromosome"/>
</dbReference>
<dbReference type="SUPFAM" id="SSF52777">
    <property type="entry name" value="CoA-dependent acyltransferases"/>
    <property type="match status" value="2"/>
</dbReference>
<sequence>MPAALEAGQLRHALTQLRTAHPVLDARTRDGQLWVGESAGADCLRVQTPEGELEAAAEQAFDQALSRLDPAAGVMMQAVLLQGDGRSQGLVLTIHHLATDGVSWRILLEELRQLAEAAMHGETPTLPAEETSLYEWSRWLREDSTTRTAELPFWRAMLADGAPRLGTRALDVEHDRPAALRERRMLLDGELTAALLATLPHSYRANVEEIILSALALACRQHFGAAQLRVGVESHGRADVGANDLARTLGWLTAEYPLLIPLDDAPAHQAVRAVKGVLRAVRDRGIGYGQLRYLHPQHRLS</sequence>
<organism evidence="2 3">
    <name type="scientific">Serratia rubidaea</name>
    <name type="common">Serratia marinorubra</name>
    <dbReference type="NCBI Taxonomy" id="61652"/>
    <lineage>
        <taxon>Bacteria</taxon>
        <taxon>Pseudomonadati</taxon>
        <taxon>Pseudomonadota</taxon>
        <taxon>Gammaproteobacteria</taxon>
        <taxon>Enterobacterales</taxon>
        <taxon>Yersiniaceae</taxon>
        <taxon>Serratia</taxon>
    </lineage>
</organism>
<dbReference type="Gene3D" id="3.30.559.10">
    <property type="entry name" value="Chloramphenicol acetyltransferase-like domain"/>
    <property type="match status" value="1"/>
</dbReference>
<dbReference type="Pfam" id="PF00668">
    <property type="entry name" value="Condensation"/>
    <property type="match status" value="1"/>
</dbReference>
<dbReference type="PANTHER" id="PTHR45398">
    <property type="match status" value="1"/>
</dbReference>
<dbReference type="InterPro" id="IPR023213">
    <property type="entry name" value="CAT-like_dom_sf"/>
</dbReference>
<evidence type="ECO:0000259" key="1">
    <source>
        <dbReference type="Pfam" id="PF00668"/>
    </source>
</evidence>